<feature type="binding site" evidence="8">
    <location>
        <position position="53"/>
    </location>
    <ligand>
        <name>Na(+)</name>
        <dbReference type="ChEBI" id="CHEBI:29101"/>
        <label>1</label>
    </ligand>
</feature>
<dbReference type="PROSITE" id="PS50267">
    <property type="entry name" value="NA_NEUROTRAN_SYMP_3"/>
    <property type="match status" value="1"/>
</dbReference>
<name>A0AAV4AT30_9GAST</name>
<gene>
    <name evidence="12" type="ORF">PoB_003578900</name>
</gene>
<dbReference type="PROSITE" id="PS00610">
    <property type="entry name" value="NA_NEUROTRAN_SYMP_1"/>
    <property type="match status" value="1"/>
</dbReference>
<feature type="transmembrane region" description="Helical" evidence="11">
    <location>
        <begin position="70"/>
        <end position="91"/>
    </location>
</feature>
<dbReference type="GO" id="GO:0005886">
    <property type="term" value="C:plasma membrane"/>
    <property type="evidence" value="ECO:0007669"/>
    <property type="project" value="TreeGrafter"/>
</dbReference>
<evidence type="ECO:0000256" key="11">
    <source>
        <dbReference type="SAM" id="Phobius"/>
    </source>
</evidence>
<evidence type="ECO:0000256" key="1">
    <source>
        <dbReference type="ARBA" id="ARBA00004141"/>
    </source>
</evidence>
<keyword evidence="8" id="KW-0479">Metal-binding</keyword>
<dbReference type="AlphaFoldDB" id="A0AAV4AT30"/>
<comment type="caution">
    <text evidence="12">The sequence shown here is derived from an EMBL/GenBank/DDBJ whole genome shotgun (WGS) entry which is preliminary data.</text>
</comment>
<dbReference type="GO" id="GO:0089718">
    <property type="term" value="P:amino acid import across plasma membrane"/>
    <property type="evidence" value="ECO:0007669"/>
    <property type="project" value="TreeGrafter"/>
</dbReference>
<accession>A0AAV4AT30</accession>
<keyword evidence="13" id="KW-1185">Reference proteome</keyword>
<comment type="subcellular location">
    <subcellularLocation>
        <location evidence="1">Membrane</location>
        <topology evidence="1">Multi-pass membrane protein</topology>
    </subcellularLocation>
</comment>
<keyword evidence="6 11" id="KW-0472">Membrane</keyword>
<evidence type="ECO:0000256" key="6">
    <source>
        <dbReference type="ARBA" id="ARBA00023136"/>
    </source>
</evidence>
<dbReference type="EMBL" id="BLXT01004061">
    <property type="protein sequence ID" value="GFO09284.1"/>
    <property type="molecule type" value="Genomic_DNA"/>
</dbReference>
<evidence type="ECO:0000256" key="2">
    <source>
        <dbReference type="ARBA" id="ARBA00006459"/>
    </source>
</evidence>
<sequence length="123" mass="13623">MTENGTLDTGSKRDAAEADTSGGGEKDEEQRTGWDNQLEFFFSCVGYAVGLGNIWRFPYLTFQYGGGAFLVPYVIMLVICGLPLFFLELAFGQFASLGPITIWRVSPIFTGKLSKNNIRCMSR</sequence>
<dbReference type="Pfam" id="PF00209">
    <property type="entry name" value="SNF"/>
    <property type="match status" value="1"/>
</dbReference>
<keyword evidence="9" id="KW-0769">Symport</keyword>
<dbReference type="Proteomes" id="UP000735302">
    <property type="component" value="Unassembled WGS sequence"/>
</dbReference>
<dbReference type="InterPro" id="IPR000175">
    <property type="entry name" value="Na/ntran_symport"/>
</dbReference>
<evidence type="ECO:0000313" key="13">
    <source>
        <dbReference type="Proteomes" id="UP000735302"/>
    </source>
</evidence>
<feature type="transmembrane region" description="Helical" evidence="11">
    <location>
        <begin position="40"/>
        <end position="58"/>
    </location>
</feature>
<keyword evidence="7" id="KW-0325">Glycoprotein</keyword>
<organism evidence="12 13">
    <name type="scientific">Plakobranchus ocellatus</name>
    <dbReference type="NCBI Taxonomy" id="259542"/>
    <lineage>
        <taxon>Eukaryota</taxon>
        <taxon>Metazoa</taxon>
        <taxon>Spiralia</taxon>
        <taxon>Lophotrochozoa</taxon>
        <taxon>Mollusca</taxon>
        <taxon>Gastropoda</taxon>
        <taxon>Heterobranchia</taxon>
        <taxon>Euthyneura</taxon>
        <taxon>Panpulmonata</taxon>
        <taxon>Sacoglossa</taxon>
        <taxon>Placobranchoidea</taxon>
        <taxon>Plakobranchidae</taxon>
        <taxon>Plakobranchus</taxon>
    </lineage>
</organism>
<feature type="binding site" evidence="8">
    <location>
        <position position="46"/>
    </location>
    <ligand>
        <name>Na(+)</name>
        <dbReference type="ChEBI" id="CHEBI:29101"/>
        <label>1</label>
    </ligand>
</feature>
<dbReference type="GO" id="GO:0005283">
    <property type="term" value="F:amino acid:sodium symporter activity"/>
    <property type="evidence" value="ECO:0007669"/>
    <property type="project" value="TreeGrafter"/>
</dbReference>
<feature type="binding site" evidence="8">
    <location>
        <position position="48"/>
    </location>
    <ligand>
        <name>Na(+)</name>
        <dbReference type="ChEBI" id="CHEBI:29101"/>
        <label>1</label>
    </ligand>
</feature>
<dbReference type="InterPro" id="IPR037272">
    <property type="entry name" value="SNS_sf"/>
</dbReference>
<evidence type="ECO:0000256" key="3">
    <source>
        <dbReference type="ARBA" id="ARBA00022448"/>
    </source>
</evidence>
<keyword evidence="3 9" id="KW-0813">Transport</keyword>
<dbReference type="PANTHER" id="PTHR11616:SF321">
    <property type="entry name" value="SODIUM-DEPENDENT NUTRIENT AMINO ACID TRANSPORTER 1-RELATED"/>
    <property type="match status" value="1"/>
</dbReference>
<evidence type="ECO:0000256" key="9">
    <source>
        <dbReference type="RuleBase" id="RU003732"/>
    </source>
</evidence>
<dbReference type="PANTHER" id="PTHR11616">
    <property type="entry name" value="SODIUM/CHLORIDE DEPENDENT TRANSPORTER"/>
    <property type="match status" value="1"/>
</dbReference>
<feature type="region of interest" description="Disordered" evidence="10">
    <location>
        <begin position="1"/>
        <end position="32"/>
    </location>
</feature>
<evidence type="ECO:0000256" key="5">
    <source>
        <dbReference type="ARBA" id="ARBA00022989"/>
    </source>
</evidence>
<evidence type="ECO:0000256" key="7">
    <source>
        <dbReference type="ARBA" id="ARBA00023180"/>
    </source>
</evidence>
<comment type="similarity">
    <text evidence="2 9">Belongs to the sodium:neurotransmitter symporter (SNF) (TC 2.A.22) family.</text>
</comment>
<dbReference type="GO" id="GO:0046872">
    <property type="term" value="F:metal ion binding"/>
    <property type="evidence" value="ECO:0007669"/>
    <property type="project" value="UniProtKB-KW"/>
</dbReference>
<proteinExistence type="inferred from homology"/>
<evidence type="ECO:0000256" key="8">
    <source>
        <dbReference type="PIRSR" id="PIRSR600175-1"/>
    </source>
</evidence>
<evidence type="ECO:0000256" key="4">
    <source>
        <dbReference type="ARBA" id="ARBA00022692"/>
    </source>
</evidence>
<keyword evidence="5 11" id="KW-1133">Transmembrane helix</keyword>
<dbReference type="PRINTS" id="PR00176">
    <property type="entry name" value="NANEUSMPORT"/>
</dbReference>
<dbReference type="SUPFAM" id="SSF161070">
    <property type="entry name" value="SNF-like"/>
    <property type="match status" value="1"/>
</dbReference>
<evidence type="ECO:0000256" key="10">
    <source>
        <dbReference type="SAM" id="MobiDB-lite"/>
    </source>
</evidence>
<reference evidence="12 13" key="1">
    <citation type="journal article" date="2021" name="Elife">
        <title>Chloroplast acquisition without the gene transfer in kleptoplastic sea slugs, Plakobranchus ocellatus.</title>
        <authorList>
            <person name="Maeda T."/>
            <person name="Takahashi S."/>
            <person name="Yoshida T."/>
            <person name="Shimamura S."/>
            <person name="Takaki Y."/>
            <person name="Nagai Y."/>
            <person name="Toyoda A."/>
            <person name="Suzuki Y."/>
            <person name="Arimoto A."/>
            <person name="Ishii H."/>
            <person name="Satoh N."/>
            <person name="Nishiyama T."/>
            <person name="Hasebe M."/>
            <person name="Maruyama T."/>
            <person name="Minagawa J."/>
            <person name="Obokata J."/>
            <person name="Shigenobu S."/>
        </authorList>
    </citation>
    <scope>NUCLEOTIDE SEQUENCE [LARGE SCALE GENOMIC DNA]</scope>
</reference>
<feature type="binding site" evidence="8">
    <location>
        <position position="49"/>
    </location>
    <ligand>
        <name>Na(+)</name>
        <dbReference type="ChEBI" id="CHEBI:29101"/>
        <label>2</label>
    </ligand>
</feature>
<keyword evidence="8" id="KW-0915">Sodium</keyword>
<keyword evidence="4 9" id="KW-0812">Transmembrane</keyword>
<evidence type="ECO:0000313" key="12">
    <source>
        <dbReference type="EMBL" id="GFO09284.1"/>
    </source>
</evidence>
<protein>
    <recommendedName>
        <fullName evidence="9">Transporter</fullName>
    </recommendedName>
</protein>